<proteinExistence type="predicted"/>
<name>A0A2N5NCH7_9BACL</name>
<evidence type="ECO:0000313" key="2">
    <source>
        <dbReference type="Proteomes" id="UP000234789"/>
    </source>
</evidence>
<dbReference type="Proteomes" id="UP000234789">
    <property type="component" value="Unassembled WGS sequence"/>
</dbReference>
<accession>A0A2N5NCH7</accession>
<reference evidence="1 2" key="1">
    <citation type="submission" date="2017-05" db="EMBL/GenBank/DDBJ databases">
        <title>Functional genome analysis of Paenibacillus pasadenensis strain R16: insights on endophytic life style and antifungal activity.</title>
        <authorList>
            <person name="Passera A."/>
            <person name="Marcolungo L."/>
            <person name="Casati P."/>
            <person name="Brasca M."/>
            <person name="Quaglino F."/>
            <person name="Delledonne M."/>
        </authorList>
    </citation>
    <scope>NUCLEOTIDE SEQUENCE [LARGE SCALE GENOMIC DNA]</scope>
    <source>
        <strain evidence="1 2">R16</strain>
    </source>
</reference>
<keyword evidence="2" id="KW-1185">Reference proteome</keyword>
<protein>
    <recommendedName>
        <fullName evidence="3">ATP-grasp domain-containing protein</fullName>
    </recommendedName>
</protein>
<comment type="caution">
    <text evidence="1">The sequence shown here is derived from an EMBL/GenBank/DDBJ whole genome shotgun (WGS) entry which is preliminary data.</text>
</comment>
<evidence type="ECO:0000313" key="1">
    <source>
        <dbReference type="EMBL" id="PLT48057.1"/>
    </source>
</evidence>
<gene>
    <name evidence="1" type="ORF">B8V81_0189</name>
</gene>
<dbReference type="InterPro" id="IPR026838">
    <property type="entry name" value="YheC/D"/>
</dbReference>
<dbReference type="Pfam" id="PF14398">
    <property type="entry name" value="ATPgrasp_YheCD"/>
    <property type="match status" value="1"/>
</dbReference>
<evidence type="ECO:0008006" key="3">
    <source>
        <dbReference type="Google" id="ProtNLM"/>
    </source>
</evidence>
<organism evidence="1 2">
    <name type="scientific">Paenibacillus pasadenensis</name>
    <dbReference type="NCBI Taxonomy" id="217090"/>
    <lineage>
        <taxon>Bacteria</taxon>
        <taxon>Bacillati</taxon>
        <taxon>Bacillota</taxon>
        <taxon>Bacilli</taxon>
        <taxon>Bacillales</taxon>
        <taxon>Paenibacillaceae</taxon>
        <taxon>Paenibacillus</taxon>
    </lineage>
</organism>
<dbReference type="EMBL" id="NFEZ01000001">
    <property type="protein sequence ID" value="PLT48057.1"/>
    <property type="molecule type" value="Genomic_DNA"/>
</dbReference>
<dbReference type="AlphaFoldDB" id="A0A2N5NCH7"/>
<sequence length="255" mass="29011">MGGKGSGSISLNNKWIKTKWLQSSRDLKPFVPETKLFARSSLVQMTGRYERVYFKPTTGTGGNGIARIERAPSKTFRLKIKTRTVSVRSIEDLFRELKKTARGRSYLLQKGIYLKTSGGRPFDLRTMVQKTKQGKWVATAVFVKLGLKNKVVTNYHQGGKLTLAKPTLRQAGYTTAQIEDYMRRLKSLGLKTARCFEGKNRRFKELGLDVALDRKGRLWILEVNTRPNFYGLKTLPDKSLYKTVVRYGAGYGRTK</sequence>
<dbReference type="RefSeq" id="WP_101807475.1">
    <property type="nucleotide sequence ID" value="NZ_NFEZ01000001.1"/>
</dbReference>
<dbReference type="SUPFAM" id="SSF56059">
    <property type="entry name" value="Glutathione synthetase ATP-binding domain-like"/>
    <property type="match status" value="1"/>
</dbReference>
<dbReference type="Gene3D" id="3.30.470.20">
    <property type="entry name" value="ATP-grasp fold, B domain"/>
    <property type="match status" value="1"/>
</dbReference>